<sequence>MDNLIESLDSLGLKATLFVPAILAKRDDVLGALRRVASEGHEIGCHGLTHDAEDSYAHLPESDQRERLTMATQILEDTLEQSITLFRAPVFRLSAATLTVLADLGYVADTSVPSTRLSILSSDMWNLGYLIAPRRPYHPSTRSAFRRGSVDIWEVPVSCILIPFTVSFLQVFGPRVTGAYLAALQVESRQTGKPIVYMAHPEDFFPSQVVHPKWKFHPRQFLPSRNHGFTIRYAFSERDEHKVYEANMAFTGTMAGDHRLEFRTLGDYVAGLDT</sequence>
<organism evidence="2">
    <name type="scientific">marine metagenome</name>
    <dbReference type="NCBI Taxonomy" id="408172"/>
    <lineage>
        <taxon>unclassified sequences</taxon>
        <taxon>metagenomes</taxon>
        <taxon>ecological metagenomes</taxon>
    </lineage>
</organism>
<accession>A0A381UDA6</accession>
<evidence type="ECO:0000259" key="1">
    <source>
        <dbReference type="PROSITE" id="PS51677"/>
    </source>
</evidence>
<dbReference type="EMBL" id="UINC01006209">
    <property type="protein sequence ID" value="SVA26160.1"/>
    <property type="molecule type" value="Genomic_DNA"/>
</dbReference>
<proteinExistence type="predicted"/>
<dbReference type="InterPro" id="IPR002509">
    <property type="entry name" value="NODB_dom"/>
</dbReference>
<evidence type="ECO:0000313" key="2">
    <source>
        <dbReference type="EMBL" id="SVA26160.1"/>
    </source>
</evidence>
<dbReference type="InterPro" id="IPR011330">
    <property type="entry name" value="Glyco_hydro/deAcase_b/a-brl"/>
</dbReference>
<dbReference type="PROSITE" id="PS51677">
    <property type="entry name" value="NODB"/>
    <property type="match status" value="1"/>
</dbReference>
<dbReference type="Pfam" id="PF01522">
    <property type="entry name" value="Polysacc_deac_1"/>
    <property type="match status" value="1"/>
</dbReference>
<feature type="domain" description="NodB homology" evidence="1">
    <location>
        <begin position="1"/>
        <end position="196"/>
    </location>
</feature>
<gene>
    <name evidence="2" type="ORF">METZ01_LOCUS79014</name>
</gene>
<dbReference type="Gene3D" id="3.20.20.370">
    <property type="entry name" value="Glycoside hydrolase/deacetylase"/>
    <property type="match status" value="1"/>
</dbReference>
<dbReference type="PANTHER" id="PTHR47561:SF1">
    <property type="entry name" value="POLYSACCHARIDE DEACETYLASE FAMILY PROTEIN (AFU_ORTHOLOGUE AFUA_6G05030)"/>
    <property type="match status" value="1"/>
</dbReference>
<dbReference type="GO" id="GO:0005975">
    <property type="term" value="P:carbohydrate metabolic process"/>
    <property type="evidence" value="ECO:0007669"/>
    <property type="project" value="InterPro"/>
</dbReference>
<dbReference type="GO" id="GO:0016810">
    <property type="term" value="F:hydrolase activity, acting on carbon-nitrogen (but not peptide) bonds"/>
    <property type="evidence" value="ECO:0007669"/>
    <property type="project" value="InterPro"/>
</dbReference>
<dbReference type="AlphaFoldDB" id="A0A381UDA6"/>
<protein>
    <recommendedName>
        <fullName evidence="1">NodB homology domain-containing protein</fullName>
    </recommendedName>
</protein>
<name>A0A381UDA6_9ZZZZ</name>
<reference evidence="2" key="1">
    <citation type="submission" date="2018-05" db="EMBL/GenBank/DDBJ databases">
        <authorList>
            <person name="Lanie J.A."/>
            <person name="Ng W.-L."/>
            <person name="Kazmierczak K.M."/>
            <person name="Andrzejewski T.M."/>
            <person name="Davidsen T.M."/>
            <person name="Wayne K.J."/>
            <person name="Tettelin H."/>
            <person name="Glass J.I."/>
            <person name="Rusch D."/>
            <person name="Podicherti R."/>
            <person name="Tsui H.-C.T."/>
            <person name="Winkler M.E."/>
        </authorList>
    </citation>
    <scope>NUCLEOTIDE SEQUENCE</scope>
</reference>
<dbReference type="PANTHER" id="PTHR47561">
    <property type="entry name" value="POLYSACCHARIDE DEACETYLASE FAMILY PROTEIN (AFU_ORTHOLOGUE AFUA_6G05030)"/>
    <property type="match status" value="1"/>
</dbReference>
<dbReference type="SUPFAM" id="SSF88713">
    <property type="entry name" value="Glycoside hydrolase/deacetylase"/>
    <property type="match status" value="1"/>
</dbReference>